<dbReference type="SUPFAM" id="SSF51206">
    <property type="entry name" value="cAMP-binding domain-like"/>
    <property type="match status" value="1"/>
</dbReference>
<dbReference type="Pfam" id="PF00027">
    <property type="entry name" value="cNMP_binding"/>
    <property type="match status" value="1"/>
</dbReference>
<dbReference type="InterPro" id="IPR012318">
    <property type="entry name" value="HTH_CRP"/>
</dbReference>
<dbReference type="EMBL" id="AAXG02000014">
    <property type="protein sequence ID" value="EDM99826.1"/>
    <property type="molecule type" value="Genomic_DNA"/>
</dbReference>
<dbReference type="GO" id="GO:0003677">
    <property type="term" value="F:DNA binding"/>
    <property type="evidence" value="ECO:0007669"/>
    <property type="project" value="UniProtKB-KW"/>
</dbReference>
<dbReference type="GO" id="GO:0005829">
    <property type="term" value="C:cytosol"/>
    <property type="evidence" value="ECO:0007669"/>
    <property type="project" value="TreeGrafter"/>
</dbReference>
<comment type="caution">
    <text evidence="6">The sequence shown here is derived from an EMBL/GenBank/DDBJ whole genome shotgun (WGS) entry which is preliminary data.</text>
</comment>
<evidence type="ECO:0000313" key="6">
    <source>
        <dbReference type="EMBL" id="EDM99826.1"/>
    </source>
</evidence>
<reference evidence="6 7" key="2">
    <citation type="submission" date="2007-06" db="EMBL/GenBank/DDBJ databases">
        <title>Draft genome sequence of Pseudoflavonifractor capillosus ATCC 29799.</title>
        <authorList>
            <person name="Sudarsanam P."/>
            <person name="Ley R."/>
            <person name="Guruge J."/>
            <person name="Turnbaugh P.J."/>
            <person name="Mahowald M."/>
            <person name="Liep D."/>
            <person name="Gordon J."/>
        </authorList>
    </citation>
    <scope>NUCLEOTIDE SEQUENCE [LARGE SCALE GENOMIC DNA]</scope>
    <source>
        <strain evidence="6 7">ATCC 29799</strain>
    </source>
</reference>
<dbReference type="SMART" id="SM00419">
    <property type="entry name" value="HTH_CRP"/>
    <property type="match status" value="1"/>
</dbReference>
<dbReference type="AlphaFoldDB" id="A6NVT3"/>
<dbReference type="GO" id="GO:0003700">
    <property type="term" value="F:DNA-binding transcription factor activity"/>
    <property type="evidence" value="ECO:0007669"/>
    <property type="project" value="TreeGrafter"/>
</dbReference>
<dbReference type="Gene3D" id="2.60.120.10">
    <property type="entry name" value="Jelly Rolls"/>
    <property type="match status" value="1"/>
</dbReference>
<accession>A6NVT3</accession>
<keyword evidence="3" id="KW-0804">Transcription</keyword>
<dbReference type="CDD" id="cd00038">
    <property type="entry name" value="CAP_ED"/>
    <property type="match status" value="1"/>
</dbReference>
<dbReference type="InterPro" id="IPR036390">
    <property type="entry name" value="WH_DNA-bd_sf"/>
</dbReference>
<dbReference type="InterPro" id="IPR000595">
    <property type="entry name" value="cNMP-bd_dom"/>
</dbReference>
<evidence type="ECO:0000259" key="4">
    <source>
        <dbReference type="PROSITE" id="PS50042"/>
    </source>
</evidence>
<protein>
    <submittedName>
        <fullName evidence="6">Cyclic nucleotide-binding domain protein</fullName>
    </submittedName>
</protein>
<proteinExistence type="predicted"/>
<dbReference type="InterPro" id="IPR050397">
    <property type="entry name" value="Env_Response_Regulators"/>
</dbReference>
<dbReference type="PANTHER" id="PTHR24567:SF58">
    <property type="entry name" value="CYCLIC AMP-BINDING REGULATORY PROTEIN"/>
    <property type="match status" value="1"/>
</dbReference>
<keyword evidence="7" id="KW-1185">Reference proteome</keyword>
<dbReference type="PROSITE" id="PS50042">
    <property type="entry name" value="CNMP_BINDING_3"/>
    <property type="match status" value="1"/>
</dbReference>
<reference evidence="6 7" key="1">
    <citation type="submission" date="2007-04" db="EMBL/GenBank/DDBJ databases">
        <authorList>
            <person name="Fulton L."/>
            <person name="Clifton S."/>
            <person name="Fulton B."/>
            <person name="Xu J."/>
            <person name="Minx P."/>
            <person name="Pepin K.H."/>
            <person name="Johnson M."/>
            <person name="Thiruvilangam P."/>
            <person name="Bhonagiri V."/>
            <person name="Nash W.E."/>
            <person name="Mardis E.R."/>
            <person name="Wilson R.K."/>
        </authorList>
    </citation>
    <scope>NUCLEOTIDE SEQUENCE [LARGE SCALE GENOMIC DNA]</scope>
    <source>
        <strain evidence="6 7">ATCC 29799</strain>
    </source>
</reference>
<feature type="domain" description="Cyclic nucleotide-binding" evidence="4">
    <location>
        <begin position="18"/>
        <end position="116"/>
    </location>
</feature>
<dbReference type="InterPro" id="IPR018490">
    <property type="entry name" value="cNMP-bd_dom_sf"/>
</dbReference>
<dbReference type="Pfam" id="PF13545">
    <property type="entry name" value="HTH_Crp_2"/>
    <property type="match status" value="1"/>
</dbReference>
<evidence type="ECO:0000256" key="1">
    <source>
        <dbReference type="ARBA" id="ARBA00023015"/>
    </source>
</evidence>
<dbReference type="SMART" id="SM00100">
    <property type="entry name" value="cNMP"/>
    <property type="match status" value="1"/>
</dbReference>
<keyword evidence="2" id="KW-0238">DNA-binding</keyword>
<dbReference type="STRING" id="411467.BACCAP_02326"/>
<dbReference type="SUPFAM" id="SSF46785">
    <property type="entry name" value="Winged helix' DNA-binding domain"/>
    <property type="match status" value="1"/>
</dbReference>
<dbReference type="PANTHER" id="PTHR24567">
    <property type="entry name" value="CRP FAMILY TRANSCRIPTIONAL REGULATORY PROTEIN"/>
    <property type="match status" value="1"/>
</dbReference>
<organism evidence="6 7">
    <name type="scientific">Pseudoflavonifractor capillosus ATCC 29799</name>
    <dbReference type="NCBI Taxonomy" id="411467"/>
    <lineage>
        <taxon>Bacteria</taxon>
        <taxon>Bacillati</taxon>
        <taxon>Bacillota</taxon>
        <taxon>Clostridia</taxon>
        <taxon>Eubacteriales</taxon>
        <taxon>Oscillospiraceae</taxon>
        <taxon>Pseudoflavonifractor</taxon>
    </lineage>
</organism>
<evidence type="ECO:0000313" key="7">
    <source>
        <dbReference type="Proteomes" id="UP000003639"/>
    </source>
</evidence>
<gene>
    <name evidence="6" type="ORF">BACCAP_02326</name>
</gene>
<evidence type="ECO:0000259" key="5">
    <source>
        <dbReference type="PROSITE" id="PS51063"/>
    </source>
</evidence>
<keyword evidence="1" id="KW-0805">Transcription regulation</keyword>
<name>A6NVT3_9FIRM</name>
<feature type="domain" description="HTH crp-type" evidence="5">
    <location>
        <begin position="159"/>
        <end position="227"/>
    </location>
</feature>
<dbReference type="PROSITE" id="PS51063">
    <property type="entry name" value="HTH_CRP_2"/>
    <property type="match status" value="1"/>
</dbReference>
<evidence type="ECO:0000256" key="3">
    <source>
        <dbReference type="ARBA" id="ARBA00023163"/>
    </source>
</evidence>
<dbReference type="eggNOG" id="COG0664">
    <property type="taxonomic scope" value="Bacteria"/>
</dbReference>
<dbReference type="Proteomes" id="UP000003639">
    <property type="component" value="Unassembled WGS sequence"/>
</dbReference>
<sequence>MGGKNMEKFLPVLQRSPLFAGISEQDMETMLDCLGAVERKFSRGEAVLRAGEPARWLGVVLSGRLQVCREDREGRRTVLSSVPPAGIFGEAHACAGTAALPVSVWAVEDSGVLLLDIARVVGTCPSSCTFHSRLVTNLLSVLAGKNILLSAKLEHVSQRTIREKLLSYLNAQAALAGSDTFAIPFDRQALADYLCVDRSALSRELSALRREGILEAEKNRFRLLGQGEKISPHM</sequence>
<dbReference type="InterPro" id="IPR014710">
    <property type="entry name" value="RmlC-like_jellyroll"/>
</dbReference>
<evidence type="ECO:0000256" key="2">
    <source>
        <dbReference type="ARBA" id="ARBA00023125"/>
    </source>
</evidence>